<dbReference type="GeneID" id="6994469"/>
<dbReference type="OrthoDB" id="338874at2759"/>
<feature type="region of interest" description="Disordered" evidence="1">
    <location>
        <begin position="1457"/>
        <end position="1489"/>
    </location>
</feature>
<sequence>MLKSYIFLLNVWIILVNKVYTGPLPFSLEDVTVIPFPPSLPIAGCYIPNTNGTRSNEYVQISGNGYYNERLMLSLVKGFPKFNLYSYHNKMNKQVWVFVSGENIIAYRIENMDISDPLYLGNTWQLSLSPSYIQPIHIQFVYPSCMNSVKDNNEEGVDCGGACRPCEEFSSCMTAPKITYKNGHRILNFSTCTGLLKHGEYCEKGCPPGYRMKSDALLNVDIYSQCYDGKLRPLSFSNYRNKIGNSSTRTRDLSMVSVTFMNEESLNIDSMCESPFEYSCKYLEIKSMNSEIPVKKLDCEGIFTSIPRSNKQKTYWTSLDINGDRLVLFWRENTWVCINTVKNEVLGYMYDTNPVQLTSIGSHNTLVWVPDLSKTNKGSPETTLVELKCSSVKQVENVNSCDNISMQGWSIRATLNGIWSTVGTLADRFNGDIRPIYIKLYSSLVMLYNSYKLQWEIHKRHETSVIKGNSLDLFASLRSNRILHSGWMLMAVNFNDSTIPPTGRWILIADQLHSEREYNQEVNKNLSSSYSIVDVYCKSNNKDPKYSQSSMHINAIKQKPVICSQKSPITSFVPNIDLSKLFFVPKTVPKGEFHINEDDCPYIEIIGTSIEAISCSGVFKLQKLNGKLSIWTKIESNGEIRLFYWIGTKWICTRNDSTNSIIGFIEDNKMNQGSWLNKLDTKNGAYINTITRVKCLKETKFVENMSRKELTQSSDLCNIGIMDNWPKQLSILNGKWNLQKIQIDYKKSNQKETDITSLNITKRSSENKILNNQVSNYLNNTRSIHHQDNKVQYNYYYYYYTHHDRTGCIWYLYFDNTVGIWVITDDISQIKSMESEIGEYSQSKNGKNTELNEQELHIVAFNTNRYITPFNKGQDGHFVEWLSILTQDFSDIQEGLFNGNSVTSSSSKVLSNLPIHVRCDDNNINQNTNKYHTNNLENKHTSNSTLGVRNRPKKVSIGPSVRRLQESLEGESSCNRYNVTGFKDSLFMFNGIWKQVPTNGGNSNSENSNYDDLNTHTLRLYEYTKSTDSPIYIYYASAPLNKTGWFLDYDFTPLNGFIALGGGDLGSKFPRIWRLWDITQKRWVSMELNVKCSELESNRLMSSRNNGSVGTLQDRVISSSSNKLKTSFTTKESRSIHATNGNEFGSIEDNSYLELSTDLDDNIQPLSEIESNVHSAPVRQLPIPFMSTLPVIGELASEAIPEIENIAKTFIPKKFDNGNSADVNEINNSPASEILPNFDQFSTEGQEKLRQKQVQEGFQEGYQQAMQQNSFIPQIQSQPLQYGPNNIDQGNFPIQMPGQGLPQIYNNQEEIPIQILNQGGLIPQQNSNNQGGIPIQIPNQGGLIPQQNSNNQGGIPIQIPNQGGLIPQQNSNNQGGAPIQILNQGGLIPQQNSNNQGGIPMQILNQGGLIPQQNSNNQGGIPMQILNQGGLIPQQNSNNQVGIPMQILNQGGLIPQQNSNNQGGISTQTQMQMPQQTVTSTSAPSEAMRTPILRQNSSILYDQKSQEFPDNPQINSSQLNQQLRNTSLGDIKGVESDLPLRVQRNTTLNQNQLTSVTSYKQSSKTNLQKEQDNSSNTFNQSQVIQKTSNLEDKPSQIELVQSNNYEQSELPTYSSLNIPLNTQNKLIIIESNKLNQTIGSNSSQPSFSPVICPENGQWLHDQANSMINNGNIHHKYKTIVVTLPINYNIPNLEVIQGLYRFNGIYNGRPLYKHFPVTNSFFKKNVATQQNYSSQPNYLTSVFFDKNFDGWIIGIQELIGYNPNTSVYFKSSANDCLVPWDSTISWYLKNTKKLVPIKISLNENN</sequence>
<protein>
    <recommendedName>
        <fullName evidence="5">IPT/TIG domain-containing protein</fullName>
    </recommendedName>
</protein>
<name>B6AAK5_CRYMR</name>
<dbReference type="VEuPathDB" id="CryptoDB:CMU_043200"/>
<feature type="compositionally biased region" description="Low complexity" evidence="1">
    <location>
        <begin position="1466"/>
        <end position="1482"/>
    </location>
</feature>
<gene>
    <name evidence="3" type="ORF">CMU_043200</name>
</gene>
<dbReference type="Proteomes" id="UP000001460">
    <property type="component" value="Unassembled WGS sequence"/>
</dbReference>
<feature type="signal peptide" evidence="2">
    <location>
        <begin position="1"/>
        <end position="21"/>
    </location>
</feature>
<keyword evidence="4" id="KW-1185">Reference proteome</keyword>
<dbReference type="OMA" id="HSEREYN"/>
<evidence type="ECO:0000313" key="3">
    <source>
        <dbReference type="EMBL" id="EEA05246.1"/>
    </source>
</evidence>
<evidence type="ECO:0008006" key="5">
    <source>
        <dbReference type="Google" id="ProtNLM"/>
    </source>
</evidence>
<accession>B6AAK5</accession>
<evidence type="ECO:0000313" key="4">
    <source>
        <dbReference type="Proteomes" id="UP000001460"/>
    </source>
</evidence>
<reference evidence="3" key="1">
    <citation type="submission" date="2008-06" db="EMBL/GenBank/DDBJ databases">
        <authorList>
            <person name="Lorenzi H."/>
            <person name="Inman J."/>
            <person name="Miller J."/>
            <person name="Schobel S."/>
            <person name="Amedeo P."/>
            <person name="Caler E.V."/>
            <person name="da Silva J."/>
        </authorList>
    </citation>
    <scope>NUCLEOTIDE SEQUENCE [LARGE SCALE GENOMIC DNA]</scope>
    <source>
        <strain evidence="3">RN66</strain>
    </source>
</reference>
<feature type="compositionally biased region" description="Polar residues" evidence="1">
    <location>
        <begin position="1555"/>
        <end position="1566"/>
    </location>
</feature>
<dbReference type="STRING" id="441375.B6AAK5"/>
<dbReference type="eggNOG" id="ENOG502QZXI">
    <property type="taxonomic scope" value="Eukaryota"/>
</dbReference>
<keyword evidence="2" id="KW-0732">Signal</keyword>
<proteinExistence type="predicted"/>
<organism evidence="3 4">
    <name type="scientific">Cryptosporidium muris (strain RN66)</name>
    <dbReference type="NCBI Taxonomy" id="441375"/>
    <lineage>
        <taxon>Eukaryota</taxon>
        <taxon>Sar</taxon>
        <taxon>Alveolata</taxon>
        <taxon>Apicomplexa</taxon>
        <taxon>Conoidasida</taxon>
        <taxon>Coccidia</taxon>
        <taxon>Eucoccidiorida</taxon>
        <taxon>Eimeriorina</taxon>
        <taxon>Cryptosporidiidae</taxon>
        <taxon>Cryptosporidium</taxon>
    </lineage>
</organism>
<evidence type="ECO:0000256" key="2">
    <source>
        <dbReference type="SAM" id="SignalP"/>
    </source>
</evidence>
<feature type="region of interest" description="Disordered" evidence="1">
    <location>
        <begin position="1555"/>
        <end position="1579"/>
    </location>
</feature>
<dbReference type="RefSeq" id="XP_002139595.1">
    <property type="nucleotide sequence ID" value="XM_002139559.1"/>
</dbReference>
<dbReference type="EMBL" id="DS989726">
    <property type="protein sequence ID" value="EEA05246.1"/>
    <property type="molecule type" value="Genomic_DNA"/>
</dbReference>
<evidence type="ECO:0000256" key="1">
    <source>
        <dbReference type="SAM" id="MobiDB-lite"/>
    </source>
</evidence>
<feature type="chain" id="PRO_5002842278" description="IPT/TIG domain-containing protein" evidence="2">
    <location>
        <begin position="22"/>
        <end position="1804"/>
    </location>
</feature>